<comment type="caution">
    <text evidence="2">The sequence shown here is derived from an EMBL/GenBank/DDBJ whole genome shotgun (WGS) entry which is preliminary data.</text>
</comment>
<dbReference type="NCBIfam" id="NF006622">
    <property type="entry name" value="PRK09190.1"/>
    <property type="match status" value="1"/>
</dbReference>
<evidence type="ECO:0000313" key="2">
    <source>
        <dbReference type="EMBL" id="MEE2526700.1"/>
    </source>
</evidence>
<dbReference type="InterPro" id="IPR037465">
    <property type="entry name" value="YlxR"/>
</dbReference>
<protein>
    <submittedName>
        <fullName evidence="2">RNA-binding protein</fullName>
    </submittedName>
</protein>
<dbReference type="PANTHER" id="PTHR34215:SF1">
    <property type="entry name" value="YLXR DOMAIN-CONTAINING PROTEIN"/>
    <property type="match status" value="1"/>
</dbReference>
<dbReference type="PANTHER" id="PTHR34215">
    <property type="entry name" value="BLL0784 PROTEIN"/>
    <property type="match status" value="1"/>
</dbReference>
<name>A0ABU7LS02_9PROT</name>
<dbReference type="InterPro" id="IPR007393">
    <property type="entry name" value="YlxR_dom"/>
</dbReference>
<dbReference type="SUPFAM" id="SSF55315">
    <property type="entry name" value="L30e-like"/>
    <property type="match status" value="1"/>
</dbReference>
<proteinExistence type="predicted"/>
<evidence type="ECO:0000259" key="1">
    <source>
        <dbReference type="Pfam" id="PF04296"/>
    </source>
</evidence>
<dbReference type="SUPFAM" id="SSF64376">
    <property type="entry name" value="YlxR-like"/>
    <property type="match status" value="1"/>
</dbReference>
<dbReference type="InterPro" id="IPR029064">
    <property type="entry name" value="Ribosomal_eL30-like_sf"/>
</dbReference>
<organism evidence="2 3">
    <name type="scientific">Hyphobacterium lacteum</name>
    <dbReference type="NCBI Taxonomy" id="3116575"/>
    <lineage>
        <taxon>Bacteria</taxon>
        <taxon>Pseudomonadati</taxon>
        <taxon>Pseudomonadota</taxon>
        <taxon>Alphaproteobacteria</taxon>
        <taxon>Maricaulales</taxon>
        <taxon>Maricaulaceae</taxon>
        <taxon>Hyphobacterium</taxon>
    </lineage>
</organism>
<sequence>MRERRCVVTQQSGPEDGLIRFVAGPDGTIVPDISAKLPGRGAWVTARADHLAEAVKKGRLARALDGAKAGDDLADQIVSLLGAKALSLLGLARRAGGLAIGMDAARLALKAKRPAWRVEAADGAPDGRQKLDRLTAANWGEIPVAGCFSAGELGRALGRDHVVHAVLAEGPHARSFGEVMTKLSGFREIDPGRKAGESG</sequence>
<dbReference type="EMBL" id="JAZDRP010000005">
    <property type="protein sequence ID" value="MEE2526700.1"/>
    <property type="molecule type" value="Genomic_DNA"/>
</dbReference>
<dbReference type="Gene3D" id="3.30.1230.10">
    <property type="entry name" value="YlxR-like"/>
    <property type="match status" value="1"/>
</dbReference>
<keyword evidence="3" id="KW-1185">Reference proteome</keyword>
<gene>
    <name evidence="2" type="ORF">V0U79_09995</name>
</gene>
<dbReference type="RefSeq" id="WP_330199361.1">
    <property type="nucleotide sequence ID" value="NZ_JAZDRP010000005.1"/>
</dbReference>
<accession>A0ABU7LS02</accession>
<evidence type="ECO:0000313" key="3">
    <source>
        <dbReference type="Proteomes" id="UP001354971"/>
    </source>
</evidence>
<dbReference type="Pfam" id="PF04296">
    <property type="entry name" value="YlxR"/>
    <property type="match status" value="1"/>
</dbReference>
<reference evidence="2 3" key="1">
    <citation type="submission" date="2024-01" db="EMBL/GenBank/DDBJ databases">
        <title>Hyphobacterium bacterium isolated from marine sediment.</title>
        <authorList>
            <person name="Zhao S."/>
        </authorList>
    </citation>
    <scope>NUCLEOTIDE SEQUENCE [LARGE SCALE GENOMIC DNA]</scope>
    <source>
        <strain evidence="3">HN65</strain>
    </source>
</reference>
<feature type="domain" description="YlxR" evidence="1">
    <location>
        <begin position="4"/>
        <end position="77"/>
    </location>
</feature>
<dbReference type="Proteomes" id="UP001354971">
    <property type="component" value="Unassembled WGS sequence"/>
</dbReference>
<dbReference type="Gene3D" id="3.30.1330.30">
    <property type="match status" value="1"/>
</dbReference>
<dbReference type="InterPro" id="IPR035931">
    <property type="entry name" value="YlxR-like_sf"/>
</dbReference>
<dbReference type="CDD" id="cd00279">
    <property type="entry name" value="YlxR"/>
    <property type="match status" value="1"/>
</dbReference>